<gene>
    <name evidence="4" type="ORF">OEW28_08530</name>
</gene>
<dbReference type="PROSITE" id="PS51371">
    <property type="entry name" value="CBS"/>
    <property type="match status" value="2"/>
</dbReference>
<comment type="caution">
    <text evidence="4">The sequence shown here is derived from an EMBL/GenBank/DDBJ whole genome shotgun (WGS) entry which is preliminary data.</text>
</comment>
<dbReference type="SMART" id="SM00116">
    <property type="entry name" value="CBS"/>
    <property type="match status" value="2"/>
</dbReference>
<evidence type="ECO:0000256" key="1">
    <source>
        <dbReference type="ARBA" id="ARBA00023122"/>
    </source>
</evidence>
<dbReference type="InterPro" id="IPR000644">
    <property type="entry name" value="CBS_dom"/>
</dbReference>
<protein>
    <submittedName>
        <fullName evidence="4">CBS domain-containing protein</fullName>
    </submittedName>
</protein>
<dbReference type="Gene3D" id="3.10.580.10">
    <property type="entry name" value="CBS-domain"/>
    <property type="match status" value="1"/>
</dbReference>
<evidence type="ECO:0000313" key="5">
    <source>
        <dbReference type="Proteomes" id="UP001652542"/>
    </source>
</evidence>
<dbReference type="RefSeq" id="WP_263734268.1">
    <property type="nucleotide sequence ID" value="NZ_JAOWKY010000001.1"/>
</dbReference>
<keyword evidence="5" id="KW-1185">Reference proteome</keyword>
<dbReference type="SUPFAM" id="SSF54631">
    <property type="entry name" value="CBS-domain pair"/>
    <property type="match status" value="1"/>
</dbReference>
<dbReference type="Proteomes" id="UP001652542">
    <property type="component" value="Unassembled WGS sequence"/>
</dbReference>
<evidence type="ECO:0000313" key="4">
    <source>
        <dbReference type="EMBL" id="MCV2868672.1"/>
    </source>
</evidence>
<dbReference type="PANTHER" id="PTHR43080">
    <property type="entry name" value="CBS DOMAIN-CONTAINING PROTEIN CBSX3, MITOCHONDRIAL"/>
    <property type="match status" value="1"/>
</dbReference>
<keyword evidence="1 2" id="KW-0129">CBS domain</keyword>
<feature type="domain" description="CBS" evidence="3">
    <location>
        <begin position="77"/>
        <end position="130"/>
    </location>
</feature>
<dbReference type="InterPro" id="IPR046342">
    <property type="entry name" value="CBS_dom_sf"/>
</dbReference>
<name>A0ABT2ZCC6_9RHOB</name>
<feature type="domain" description="CBS" evidence="3">
    <location>
        <begin position="10"/>
        <end position="68"/>
    </location>
</feature>
<sequence length="130" mass="14550">MSEYLVRSIVRTNCPTVSRDLPIRNAIAMMVEQAAEVLPVLRDDGSLEGILTQKDCFRPALHASYYQEWKGQVADYMSAKVITVDADDDLVRAAEMFLSHPHRILPVLEKGRLLGVLNRSEVLALLSRIG</sequence>
<dbReference type="PANTHER" id="PTHR43080:SF2">
    <property type="entry name" value="CBS DOMAIN-CONTAINING PROTEIN"/>
    <property type="match status" value="1"/>
</dbReference>
<dbReference type="Pfam" id="PF00571">
    <property type="entry name" value="CBS"/>
    <property type="match status" value="2"/>
</dbReference>
<dbReference type="InterPro" id="IPR051257">
    <property type="entry name" value="Diverse_CBS-Domain"/>
</dbReference>
<accession>A0ABT2ZCC6</accession>
<proteinExistence type="predicted"/>
<organism evidence="4 5">
    <name type="scientific">Albidovulum marisflavi</name>
    <dbReference type="NCBI Taxonomy" id="2984159"/>
    <lineage>
        <taxon>Bacteria</taxon>
        <taxon>Pseudomonadati</taxon>
        <taxon>Pseudomonadota</taxon>
        <taxon>Alphaproteobacteria</taxon>
        <taxon>Rhodobacterales</taxon>
        <taxon>Paracoccaceae</taxon>
        <taxon>Albidovulum</taxon>
    </lineage>
</organism>
<dbReference type="EMBL" id="JAOWKY010000001">
    <property type="protein sequence ID" value="MCV2868672.1"/>
    <property type="molecule type" value="Genomic_DNA"/>
</dbReference>
<reference evidence="4 5" key="1">
    <citation type="submission" date="2022-10" db="EMBL/GenBank/DDBJ databases">
        <title>Defluviimonas sp. nov., isolated from ocean surface water.</title>
        <authorList>
            <person name="He W."/>
            <person name="Wang L."/>
            <person name="Zhang D.-F."/>
        </authorList>
    </citation>
    <scope>NUCLEOTIDE SEQUENCE [LARGE SCALE GENOMIC DNA]</scope>
    <source>
        <strain evidence="4 5">WL0002</strain>
    </source>
</reference>
<evidence type="ECO:0000259" key="3">
    <source>
        <dbReference type="PROSITE" id="PS51371"/>
    </source>
</evidence>
<evidence type="ECO:0000256" key="2">
    <source>
        <dbReference type="PROSITE-ProRule" id="PRU00703"/>
    </source>
</evidence>